<protein>
    <submittedName>
        <fullName evidence="1">Uncharacterized protein</fullName>
    </submittedName>
</protein>
<organism evidence="1 2">
    <name type="scientific">Pseudomonas gingeri</name>
    <dbReference type="NCBI Taxonomy" id="117681"/>
    <lineage>
        <taxon>Bacteria</taxon>
        <taxon>Pseudomonadati</taxon>
        <taxon>Pseudomonadota</taxon>
        <taxon>Gammaproteobacteria</taxon>
        <taxon>Pseudomonadales</taxon>
        <taxon>Pseudomonadaceae</taxon>
        <taxon>Pseudomonas</taxon>
    </lineage>
</organism>
<dbReference type="Proteomes" id="UP000582981">
    <property type="component" value="Unassembled WGS sequence"/>
</dbReference>
<dbReference type="EMBL" id="JACAPU010000014">
    <property type="protein sequence ID" value="NWB47370.1"/>
    <property type="molecule type" value="Genomic_DNA"/>
</dbReference>
<gene>
    <name evidence="1" type="ORF">HX829_12795</name>
</gene>
<evidence type="ECO:0000313" key="1">
    <source>
        <dbReference type="EMBL" id="NWB47370.1"/>
    </source>
</evidence>
<dbReference type="RefSeq" id="WP_177144208.1">
    <property type="nucleotide sequence ID" value="NZ_JACAPU010000014.1"/>
</dbReference>
<reference evidence="1 2" key="1">
    <citation type="submission" date="2020-04" db="EMBL/GenBank/DDBJ databases">
        <title>Molecular characterization of pseudomonads from Agaricus bisporus reveal novel blotch 2 pathogens in Western Europe.</title>
        <authorList>
            <person name="Taparia T."/>
            <person name="Krijger M."/>
            <person name="Haynes E."/>
            <person name="Elpinstone J.G."/>
            <person name="Noble R."/>
            <person name="Van Der Wolf J."/>
        </authorList>
    </citation>
    <scope>NUCLEOTIDE SEQUENCE [LARGE SCALE GENOMIC DNA]</scope>
    <source>
        <strain evidence="1 2">F1001</strain>
    </source>
</reference>
<comment type="caution">
    <text evidence="1">The sequence shown here is derived from an EMBL/GenBank/DDBJ whole genome shotgun (WGS) entry which is preliminary data.</text>
</comment>
<evidence type="ECO:0000313" key="2">
    <source>
        <dbReference type="Proteomes" id="UP000582981"/>
    </source>
</evidence>
<name>A0A7Y8BKR7_9PSED</name>
<accession>A0A7Y8BKR7</accession>
<proteinExistence type="predicted"/>
<dbReference type="AlphaFoldDB" id="A0A7Y8BKR7"/>
<sequence length="137" mass="15572">MKSTMLLLLISTTPHAASEKANYNTIYEAHSRRIGEVVARYIKTHDDPCLIIEVLDPDKKWIILSRKKICSINGKSFIDQVTYSDFEKITFSEKGIKSSLLVFPLLPAARERYDCLIPIKGKKIGALTCSEPTYEYD</sequence>